<keyword evidence="1" id="KW-1133">Transmembrane helix</keyword>
<dbReference type="AlphaFoldDB" id="A0A6J4M6L3"/>
<feature type="transmembrane region" description="Helical" evidence="1">
    <location>
        <begin position="9"/>
        <end position="30"/>
    </location>
</feature>
<dbReference type="EMBL" id="CADCUC010000474">
    <property type="protein sequence ID" value="CAA9349632.1"/>
    <property type="molecule type" value="Genomic_DNA"/>
</dbReference>
<protein>
    <submittedName>
        <fullName evidence="2">Prephenate dehydratase-associated ABC transporter, permease protein 1</fullName>
    </submittedName>
</protein>
<keyword evidence="1" id="KW-0812">Transmembrane</keyword>
<organism evidence="2">
    <name type="scientific">uncultured Microvirga sp</name>
    <dbReference type="NCBI Taxonomy" id="412392"/>
    <lineage>
        <taxon>Bacteria</taxon>
        <taxon>Pseudomonadati</taxon>
        <taxon>Pseudomonadota</taxon>
        <taxon>Alphaproteobacteria</taxon>
        <taxon>Hyphomicrobiales</taxon>
        <taxon>Methylobacteriaceae</taxon>
        <taxon>Microvirga</taxon>
        <taxon>environmental samples</taxon>
    </lineage>
</organism>
<evidence type="ECO:0000313" key="2">
    <source>
        <dbReference type="EMBL" id="CAA9349632.1"/>
    </source>
</evidence>
<reference evidence="2" key="1">
    <citation type="submission" date="2020-02" db="EMBL/GenBank/DDBJ databases">
        <authorList>
            <person name="Meier V. D."/>
        </authorList>
    </citation>
    <scope>NUCLEOTIDE SEQUENCE</scope>
    <source>
        <strain evidence="2">AVDCRST_MAG90</strain>
    </source>
</reference>
<proteinExistence type="predicted"/>
<gene>
    <name evidence="2" type="ORF">AVDCRST_MAG90-2369</name>
</gene>
<evidence type="ECO:0000256" key="1">
    <source>
        <dbReference type="SAM" id="Phobius"/>
    </source>
</evidence>
<accession>A0A6J4M6L3</accession>
<sequence>MLAYIARRVLLMVPTLLGIMLISFAIVQFAPGGPVERILAQLQGIDAGAASRVTGGGGDFAGGAQQ</sequence>
<keyword evidence="1" id="KW-0472">Membrane</keyword>
<feature type="non-terminal residue" evidence="2">
    <location>
        <position position="66"/>
    </location>
</feature>
<name>A0A6J4M6L3_9HYPH</name>